<dbReference type="Proteomes" id="UP000297549">
    <property type="component" value="Unassembled WGS sequence"/>
</dbReference>
<name>A0A4Z0Q2X4_9BACT</name>
<gene>
    <name evidence="3" type="ORF">E5K00_04215</name>
</gene>
<evidence type="ECO:0000256" key="2">
    <source>
        <dbReference type="SAM" id="SignalP"/>
    </source>
</evidence>
<feature type="compositionally biased region" description="Low complexity" evidence="1">
    <location>
        <begin position="23"/>
        <end position="32"/>
    </location>
</feature>
<organism evidence="3 4">
    <name type="scientific">Hymenobacter aquaticus</name>
    <dbReference type="NCBI Taxonomy" id="1867101"/>
    <lineage>
        <taxon>Bacteria</taxon>
        <taxon>Pseudomonadati</taxon>
        <taxon>Bacteroidota</taxon>
        <taxon>Cytophagia</taxon>
        <taxon>Cytophagales</taxon>
        <taxon>Hymenobacteraceae</taxon>
        <taxon>Hymenobacter</taxon>
    </lineage>
</organism>
<dbReference type="EMBL" id="SRLC01000001">
    <property type="protein sequence ID" value="TGE24428.1"/>
    <property type="molecule type" value="Genomic_DNA"/>
</dbReference>
<proteinExistence type="predicted"/>
<reference evidence="3 4" key="1">
    <citation type="submission" date="2019-04" db="EMBL/GenBank/DDBJ databases">
        <authorList>
            <person name="Feng G."/>
            <person name="Zhang J."/>
            <person name="Zhu H."/>
        </authorList>
    </citation>
    <scope>NUCLEOTIDE SEQUENCE [LARGE SCALE GENOMIC DNA]</scope>
    <source>
        <strain evidence="3 4">JCM 31653</strain>
    </source>
</reference>
<evidence type="ECO:0000256" key="1">
    <source>
        <dbReference type="SAM" id="MobiDB-lite"/>
    </source>
</evidence>
<dbReference type="AlphaFoldDB" id="A0A4Z0Q2X4"/>
<evidence type="ECO:0000313" key="4">
    <source>
        <dbReference type="Proteomes" id="UP000297549"/>
    </source>
</evidence>
<comment type="caution">
    <text evidence="3">The sequence shown here is derived from an EMBL/GenBank/DDBJ whole genome shotgun (WGS) entry which is preliminary data.</text>
</comment>
<feature type="chain" id="PRO_5021259158" evidence="2">
    <location>
        <begin position="22"/>
        <end position="76"/>
    </location>
</feature>
<keyword evidence="2" id="KW-0732">Signal</keyword>
<keyword evidence="4" id="KW-1185">Reference proteome</keyword>
<protein>
    <submittedName>
        <fullName evidence="3">Uncharacterized protein</fullName>
    </submittedName>
</protein>
<feature type="signal peptide" evidence="2">
    <location>
        <begin position="1"/>
        <end position="21"/>
    </location>
</feature>
<accession>A0A4Z0Q2X4</accession>
<sequence length="76" mass="8007">MYKTLLLVFGLLLGAVASSSAAGTATVGSGSAKPSVSLLKRTPRDKAKSGRTIHRPNYKRYKGPGNPNRGFIALFS</sequence>
<feature type="region of interest" description="Disordered" evidence="1">
    <location>
        <begin position="23"/>
        <end position="67"/>
    </location>
</feature>
<evidence type="ECO:0000313" key="3">
    <source>
        <dbReference type="EMBL" id="TGE24428.1"/>
    </source>
</evidence>
<feature type="compositionally biased region" description="Basic residues" evidence="1">
    <location>
        <begin position="49"/>
        <end position="62"/>
    </location>
</feature>